<dbReference type="InterPro" id="IPR035022">
    <property type="entry name" value="PI3kinase_P85_nSH2"/>
</dbReference>
<accession>A0A9Q1C8E0</accession>
<dbReference type="SUPFAM" id="SSF47769">
    <property type="entry name" value="SAM/Pointed domain"/>
    <property type="match status" value="1"/>
</dbReference>
<dbReference type="InterPro" id="IPR051854">
    <property type="entry name" value="Rho-type_GAP"/>
</dbReference>
<dbReference type="InterPro" id="IPR013761">
    <property type="entry name" value="SAM/pointed_sf"/>
</dbReference>
<sequence length="917" mass="105923">MADEFLKYEALYDYRVDKRGDIEIKVHDTLIVRTSIVQYSFFKGTLENPEGWLLGRNERTNEEGTFPGTFVRYIGKVRPNRPVPQPRKEQMVCGGLVTPHLCRHCVDFIWGTGKVAWRYKDTQDLFHQQCVPFASKYPKRKVDSNYTLTHREAPLEQWTIEDVLNWMAVTNLYRYAELFRTKLMNGKKLASLTEQDLENMGLLDEFHRKCILYTSDELMGNNSTGDPGNISNHIGASSPDPSMNYPADHHNLIEYTFSKLQWCSKCKKFMYGLVQQGLYCKVCGCAFHRTCAATGLPKCIKSQGTLDKGIFCQPLHEQFDPGSQPAPVVVTKCVEAIEKRDMPVRGLYRTSASTIPVNEIKDQFNENPEQVDLSKCTDVHIITGVLKRYLRELPNPVISMEMYDEFLAAISVANTTDREARLLDCVQRLQPAHKSTLSYLMAHFCRICQNKDNQIVPKHLSFVFCHILLRPPRNKILHVIHNTESHRQIVITLIEKGGWGVVQPKVVPPVDDSFPVPDRSEYAPVNMPSNGEPQILEDAEWYWGNISREEVNEKLRDMPDGTFLVRDAANKAQSGDYTLTLRKGGINKLIKIYHKKGHYGFTEPLKFHSVVELINHYKHVSLKQYNEKLDVKLLHAVSRKEQMIDDDIESMIERLQEKNRSYLEKTTTYDKLYEEYTNSLQEIKVKRQAQVAFAETVKVFEEQIELHRRHHNNCPAAEVQPLLQNFQLLESRLAEIQESRHNLEEEIHKEVEENRERDRRMNSIKPQIMELKKSRDEVIQMLVAKGVQQDKLYDDLKKGEIRPETLRPEPLPHNDQDLWYVDVSREDAERMLKDRPKGTFLIRSSRSGGYACSVVANEGEVSHCKINETVTGYGFAEPYNLYSTLTELVIAYQQNSLAQHNEKLETVLLHPYHAPLP</sequence>
<dbReference type="OrthoDB" id="3175255at2759"/>
<dbReference type="Gene3D" id="1.10.150.50">
    <property type="entry name" value="Transcription Factor, Ets-1"/>
    <property type="match status" value="1"/>
</dbReference>
<gene>
    <name evidence="13" type="ORF">HOLleu_14095</name>
</gene>
<dbReference type="PROSITE" id="PS50002">
    <property type="entry name" value="SH3"/>
    <property type="match status" value="1"/>
</dbReference>
<keyword evidence="1 6" id="KW-0728">SH3 domain</keyword>
<dbReference type="GO" id="GO:0007165">
    <property type="term" value="P:signal transduction"/>
    <property type="evidence" value="ECO:0007669"/>
    <property type="project" value="InterPro"/>
</dbReference>
<dbReference type="PROSITE" id="PS50081">
    <property type="entry name" value="ZF_DAG_PE_2"/>
    <property type="match status" value="1"/>
</dbReference>
<feature type="domain" description="SH2" evidence="8">
    <location>
        <begin position="818"/>
        <end position="912"/>
    </location>
</feature>
<evidence type="ECO:0000256" key="4">
    <source>
        <dbReference type="ARBA" id="ARBA00022833"/>
    </source>
</evidence>
<dbReference type="AlphaFoldDB" id="A0A9Q1C8E0"/>
<dbReference type="SUPFAM" id="SSF50044">
    <property type="entry name" value="SH3-domain"/>
    <property type="match status" value="1"/>
</dbReference>
<evidence type="ECO:0000256" key="7">
    <source>
        <dbReference type="SAM" id="Coils"/>
    </source>
</evidence>
<dbReference type="InterPro" id="IPR001660">
    <property type="entry name" value="SAM"/>
</dbReference>
<feature type="domain" description="Phorbol-ester/DAG-type" evidence="10">
    <location>
        <begin position="249"/>
        <end position="299"/>
    </location>
</feature>
<dbReference type="InterPro" id="IPR000980">
    <property type="entry name" value="SH2"/>
</dbReference>
<dbReference type="PROSITE" id="PS50238">
    <property type="entry name" value="RHOGAP"/>
    <property type="match status" value="1"/>
</dbReference>
<dbReference type="PROSITE" id="PS50001">
    <property type="entry name" value="SH2"/>
    <property type="match status" value="2"/>
</dbReference>
<dbReference type="CDD" id="cd00159">
    <property type="entry name" value="RhoGAP"/>
    <property type="match status" value="1"/>
</dbReference>
<dbReference type="Pfam" id="PF16454">
    <property type="entry name" value="PI3K_P85_iSH2"/>
    <property type="match status" value="1"/>
</dbReference>
<dbReference type="Pfam" id="PF00130">
    <property type="entry name" value="C1_1"/>
    <property type="match status" value="1"/>
</dbReference>
<evidence type="ECO:0000259" key="8">
    <source>
        <dbReference type="PROSITE" id="PS50001"/>
    </source>
</evidence>
<feature type="domain" description="SAM" evidence="11">
    <location>
        <begin position="158"/>
        <end position="221"/>
    </location>
</feature>
<evidence type="ECO:0000313" key="14">
    <source>
        <dbReference type="Proteomes" id="UP001152320"/>
    </source>
</evidence>
<dbReference type="SUPFAM" id="SSF48350">
    <property type="entry name" value="GTPase activation domain, GAP"/>
    <property type="match status" value="1"/>
</dbReference>
<dbReference type="GO" id="GO:0046872">
    <property type="term" value="F:metal ion binding"/>
    <property type="evidence" value="ECO:0007669"/>
    <property type="project" value="UniProtKB-KW"/>
</dbReference>
<dbReference type="PROSITE" id="PS00479">
    <property type="entry name" value="ZF_DAG_PE_1"/>
    <property type="match status" value="1"/>
</dbReference>
<dbReference type="Pfam" id="PF00620">
    <property type="entry name" value="RhoGAP"/>
    <property type="match status" value="1"/>
</dbReference>
<dbReference type="Gene3D" id="2.30.30.40">
    <property type="entry name" value="SH3 Domains"/>
    <property type="match status" value="1"/>
</dbReference>
<dbReference type="SUPFAM" id="SSF57889">
    <property type="entry name" value="Cysteine-rich domain"/>
    <property type="match status" value="1"/>
</dbReference>
<evidence type="ECO:0000256" key="2">
    <source>
        <dbReference type="ARBA" id="ARBA00022468"/>
    </source>
</evidence>
<keyword evidence="3" id="KW-0479">Metal-binding</keyword>
<keyword evidence="2" id="KW-0343">GTPase activation</keyword>
<evidence type="ECO:0000259" key="9">
    <source>
        <dbReference type="PROSITE" id="PS50002"/>
    </source>
</evidence>
<keyword evidence="5" id="KW-0727">SH2 domain</keyword>
<dbReference type="CDD" id="cd20830">
    <property type="entry name" value="C1_PIK3R-like_rpt2"/>
    <property type="match status" value="1"/>
</dbReference>
<reference evidence="13" key="1">
    <citation type="submission" date="2021-10" db="EMBL/GenBank/DDBJ databases">
        <title>Tropical sea cucumber genome reveals ecological adaptation and Cuvierian tubules defense mechanism.</title>
        <authorList>
            <person name="Chen T."/>
        </authorList>
    </citation>
    <scope>NUCLEOTIDE SEQUENCE</scope>
    <source>
        <strain evidence="13">Nanhai2018</strain>
        <tissue evidence="13">Muscle</tissue>
    </source>
</reference>
<dbReference type="InterPro" id="IPR008936">
    <property type="entry name" value="Rho_GTPase_activation_prot"/>
</dbReference>
<dbReference type="Proteomes" id="UP001152320">
    <property type="component" value="Chromosome 6"/>
</dbReference>
<organism evidence="13 14">
    <name type="scientific">Holothuria leucospilota</name>
    <name type="common">Black long sea cucumber</name>
    <name type="synonym">Mertensiothuria leucospilota</name>
    <dbReference type="NCBI Taxonomy" id="206669"/>
    <lineage>
        <taxon>Eukaryota</taxon>
        <taxon>Metazoa</taxon>
        <taxon>Echinodermata</taxon>
        <taxon>Eleutherozoa</taxon>
        <taxon>Echinozoa</taxon>
        <taxon>Holothuroidea</taxon>
        <taxon>Aspidochirotacea</taxon>
        <taxon>Aspidochirotida</taxon>
        <taxon>Holothuriidae</taxon>
        <taxon>Holothuria</taxon>
    </lineage>
</organism>
<dbReference type="SMART" id="SM00326">
    <property type="entry name" value="SH3"/>
    <property type="match status" value="1"/>
</dbReference>
<dbReference type="Gene3D" id="1.10.287.1490">
    <property type="match status" value="1"/>
</dbReference>
<dbReference type="FunFam" id="3.30.505.10:FF:000017">
    <property type="entry name" value="Phosphatidylinositol 3-kinase regulatory subunit gamma b"/>
    <property type="match status" value="1"/>
</dbReference>
<dbReference type="InterPro" id="IPR000198">
    <property type="entry name" value="RhoGAP_dom"/>
</dbReference>
<dbReference type="SMART" id="SM00454">
    <property type="entry name" value="SAM"/>
    <property type="match status" value="1"/>
</dbReference>
<dbReference type="FunFam" id="3.30.505.10:FF:000100">
    <property type="entry name" value="phosphatidylinositol 3-kinase regulatory subunit gamma"/>
    <property type="match status" value="1"/>
</dbReference>
<keyword evidence="14" id="KW-1185">Reference proteome</keyword>
<dbReference type="InterPro" id="IPR036028">
    <property type="entry name" value="SH3-like_dom_sf"/>
</dbReference>
<feature type="coiled-coil region" evidence="7">
    <location>
        <begin position="726"/>
        <end position="760"/>
    </location>
</feature>
<feature type="domain" description="SH3" evidence="9">
    <location>
        <begin position="3"/>
        <end position="76"/>
    </location>
</feature>
<dbReference type="Pfam" id="PF00017">
    <property type="entry name" value="SH2"/>
    <property type="match status" value="2"/>
</dbReference>
<dbReference type="CDD" id="cd09487">
    <property type="entry name" value="SAM_superfamily"/>
    <property type="match status" value="1"/>
</dbReference>
<dbReference type="InterPro" id="IPR032498">
    <property type="entry name" value="PI3K_P85_iSH2"/>
</dbReference>
<feature type="domain" description="SH2" evidence="8">
    <location>
        <begin position="541"/>
        <end position="637"/>
    </location>
</feature>
<evidence type="ECO:0000259" key="11">
    <source>
        <dbReference type="PROSITE" id="PS50105"/>
    </source>
</evidence>
<keyword evidence="4" id="KW-0862">Zinc</keyword>
<dbReference type="InterPro" id="IPR046349">
    <property type="entry name" value="C1-like_sf"/>
</dbReference>
<evidence type="ECO:0000259" key="12">
    <source>
        <dbReference type="PROSITE" id="PS50238"/>
    </source>
</evidence>
<dbReference type="SMART" id="SM00252">
    <property type="entry name" value="SH2"/>
    <property type="match status" value="2"/>
</dbReference>
<dbReference type="Gene3D" id="3.30.505.10">
    <property type="entry name" value="SH2 domain"/>
    <property type="match status" value="2"/>
</dbReference>
<dbReference type="PRINTS" id="PR00401">
    <property type="entry name" value="SH2DOMAIN"/>
</dbReference>
<dbReference type="EMBL" id="JAIZAY010000006">
    <property type="protein sequence ID" value="KAJ8039934.1"/>
    <property type="molecule type" value="Genomic_DNA"/>
</dbReference>
<proteinExistence type="predicted"/>
<dbReference type="SMART" id="SM00324">
    <property type="entry name" value="RhoGAP"/>
    <property type="match status" value="1"/>
</dbReference>
<dbReference type="PANTHER" id="PTHR46075:SF5">
    <property type="entry name" value="PHOSPHATIDYLINOSITOL 3-KINASE REGULATORY SUBUNIT ALPHA"/>
    <property type="match status" value="1"/>
</dbReference>
<evidence type="ECO:0000256" key="5">
    <source>
        <dbReference type="PROSITE-ProRule" id="PRU00191"/>
    </source>
</evidence>
<dbReference type="SMART" id="SM00109">
    <property type="entry name" value="C1"/>
    <property type="match status" value="1"/>
</dbReference>
<keyword evidence="7" id="KW-0175">Coiled coil</keyword>
<dbReference type="GO" id="GO:0005096">
    <property type="term" value="F:GTPase activator activity"/>
    <property type="evidence" value="ECO:0007669"/>
    <property type="project" value="UniProtKB-KW"/>
</dbReference>
<dbReference type="Gene3D" id="3.30.60.20">
    <property type="match status" value="1"/>
</dbReference>
<protein>
    <submittedName>
        <fullName evidence="13">Phosphatidylinositol 3-kinase regulatory subunit alpha</fullName>
    </submittedName>
</protein>
<evidence type="ECO:0000256" key="3">
    <source>
        <dbReference type="ARBA" id="ARBA00022723"/>
    </source>
</evidence>
<evidence type="ECO:0000256" key="1">
    <source>
        <dbReference type="ARBA" id="ARBA00022443"/>
    </source>
</evidence>
<dbReference type="Gene3D" id="1.10.555.10">
    <property type="entry name" value="Rho GTPase activation protein"/>
    <property type="match status" value="1"/>
</dbReference>
<dbReference type="PRINTS" id="PR00678">
    <property type="entry name" value="PI3KINASEP85"/>
</dbReference>
<dbReference type="SUPFAM" id="SSF55550">
    <property type="entry name" value="SH2 domain"/>
    <property type="match status" value="2"/>
</dbReference>
<feature type="domain" description="Rho-GAP" evidence="12">
    <location>
        <begin position="313"/>
        <end position="501"/>
    </location>
</feature>
<dbReference type="PROSITE" id="PS50105">
    <property type="entry name" value="SAM_DOMAIN"/>
    <property type="match status" value="1"/>
</dbReference>
<dbReference type="Pfam" id="PF00536">
    <property type="entry name" value="SAM_1"/>
    <property type="match status" value="1"/>
</dbReference>
<dbReference type="PANTHER" id="PTHR46075">
    <property type="entry name" value="CHIMERIN FAMILY MEMBER"/>
    <property type="match status" value="1"/>
</dbReference>
<dbReference type="CDD" id="cd09942">
    <property type="entry name" value="SH2_nSH2_p85_like"/>
    <property type="match status" value="1"/>
</dbReference>
<comment type="caution">
    <text evidence="13">The sequence shown here is derived from an EMBL/GenBank/DDBJ whole genome shotgun (WGS) entry which is preliminary data.</text>
</comment>
<name>A0A9Q1C8E0_HOLLE</name>
<evidence type="ECO:0000313" key="13">
    <source>
        <dbReference type="EMBL" id="KAJ8039934.1"/>
    </source>
</evidence>
<evidence type="ECO:0000259" key="10">
    <source>
        <dbReference type="PROSITE" id="PS50081"/>
    </source>
</evidence>
<evidence type="ECO:0000256" key="6">
    <source>
        <dbReference type="PROSITE-ProRule" id="PRU00192"/>
    </source>
</evidence>
<dbReference type="InterPro" id="IPR002219">
    <property type="entry name" value="PKC_DAG/PE"/>
</dbReference>
<dbReference type="InterPro" id="IPR001452">
    <property type="entry name" value="SH3_domain"/>
</dbReference>
<dbReference type="InterPro" id="IPR036860">
    <property type="entry name" value="SH2_dom_sf"/>
</dbReference>